<comment type="caution">
    <text evidence="1">The sequence shown here is derived from an EMBL/GenBank/DDBJ whole genome shotgun (WGS) entry which is preliminary data.</text>
</comment>
<dbReference type="Proteomes" id="UP000190037">
    <property type="component" value="Unassembled WGS sequence"/>
</dbReference>
<accession>A0A1T3NIF6</accession>
<protein>
    <recommendedName>
        <fullName evidence="3">NYN domain-containing protein</fullName>
    </recommendedName>
</protein>
<dbReference type="RefSeq" id="WP_078982774.1">
    <property type="nucleotide sequence ID" value="NZ_MWQN01000006.1"/>
</dbReference>
<evidence type="ECO:0008006" key="3">
    <source>
        <dbReference type="Google" id="ProtNLM"/>
    </source>
</evidence>
<gene>
    <name evidence="1" type="ORF">B4N89_46565</name>
</gene>
<evidence type="ECO:0000313" key="1">
    <source>
        <dbReference type="EMBL" id="OPC76495.1"/>
    </source>
</evidence>
<sequence length="101" mass="10862">MSVLPQLGHLADSGNRTLVLIDLENIIGANAQTGTALAKLDALPRHVERPGDLVAACVGSRIRPAVTDALRTRGVRVLFARSSSALERHSATAWPMQPWTR</sequence>
<dbReference type="AlphaFoldDB" id="A0A1T3NIF6"/>
<name>A0A1T3NIF6_9ACTN</name>
<dbReference type="EMBL" id="MWQN01000006">
    <property type="protein sequence ID" value="OPC76495.1"/>
    <property type="molecule type" value="Genomic_DNA"/>
</dbReference>
<keyword evidence="2" id="KW-1185">Reference proteome</keyword>
<proteinExistence type="predicted"/>
<reference evidence="1 2" key="1">
    <citation type="submission" date="2017-03" db="EMBL/GenBank/DDBJ databases">
        <title>Draft genome sequence of Streptomyces scabrisporus NF3, endophyte isolated from Amphipterygium adstringens.</title>
        <authorList>
            <person name="Vazquez M."/>
            <person name="Ceapa C.D."/>
            <person name="Rodriguez Luna D."/>
            <person name="Sanchez Esquivel S."/>
        </authorList>
    </citation>
    <scope>NUCLEOTIDE SEQUENCE [LARGE SCALE GENOMIC DNA]</scope>
    <source>
        <strain evidence="1 2">NF3</strain>
    </source>
</reference>
<organism evidence="1 2">
    <name type="scientific">Embleya scabrispora</name>
    <dbReference type="NCBI Taxonomy" id="159449"/>
    <lineage>
        <taxon>Bacteria</taxon>
        <taxon>Bacillati</taxon>
        <taxon>Actinomycetota</taxon>
        <taxon>Actinomycetes</taxon>
        <taxon>Kitasatosporales</taxon>
        <taxon>Streptomycetaceae</taxon>
        <taxon>Embleya</taxon>
    </lineage>
</organism>
<evidence type="ECO:0000313" key="2">
    <source>
        <dbReference type="Proteomes" id="UP000190037"/>
    </source>
</evidence>